<dbReference type="OMA" id="QFYICEY"/>
<comment type="caution">
    <text evidence="1">The sequence shown here is derived from an EMBL/GenBank/DDBJ whole genome shotgun (WGS) entry which is preliminary data.</text>
</comment>
<dbReference type="CDD" id="cd00037">
    <property type="entry name" value="CLECT"/>
    <property type="match status" value="1"/>
</dbReference>
<dbReference type="AlphaFoldDB" id="A0A484B3R9"/>
<reference evidence="1 2" key="1">
    <citation type="journal article" date="2019" name="J. Hered.">
        <title>An Improved Genome Assembly for Drosophila navojoa, the Basal Species in the mojavensis Cluster.</title>
        <authorList>
            <person name="Vanderlinde T."/>
            <person name="Dupim E.G."/>
            <person name="Nazario-Yepiz N.O."/>
            <person name="Carvalho A.B."/>
        </authorList>
    </citation>
    <scope>NUCLEOTIDE SEQUENCE [LARGE SCALE GENOMIC DNA]</scope>
    <source>
        <strain evidence="1">Navoj_Jal97</strain>
        <tissue evidence="1">Whole organism</tissue>
    </source>
</reference>
<dbReference type="InterPro" id="IPR016187">
    <property type="entry name" value="CTDL_fold"/>
</dbReference>
<accession>A0A484B3R9</accession>
<proteinExistence type="predicted"/>
<organism evidence="1 2">
    <name type="scientific">Drosophila navojoa</name>
    <name type="common">Fruit fly</name>
    <dbReference type="NCBI Taxonomy" id="7232"/>
    <lineage>
        <taxon>Eukaryota</taxon>
        <taxon>Metazoa</taxon>
        <taxon>Ecdysozoa</taxon>
        <taxon>Arthropoda</taxon>
        <taxon>Hexapoda</taxon>
        <taxon>Insecta</taxon>
        <taxon>Pterygota</taxon>
        <taxon>Neoptera</taxon>
        <taxon>Endopterygota</taxon>
        <taxon>Diptera</taxon>
        <taxon>Brachycera</taxon>
        <taxon>Muscomorpha</taxon>
        <taxon>Ephydroidea</taxon>
        <taxon>Drosophilidae</taxon>
        <taxon>Drosophila</taxon>
    </lineage>
</organism>
<gene>
    <name evidence="1" type="ORF">AWZ03_010236</name>
</gene>
<dbReference type="Gene3D" id="3.10.100.10">
    <property type="entry name" value="Mannose-Binding Protein A, subunit A"/>
    <property type="match status" value="1"/>
</dbReference>
<dbReference type="Proteomes" id="UP000295192">
    <property type="component" value="Unassembled WGS sequence"/>
</dbReference>
<dbReference type="InterPro" id="IPR016186">
    <property type="entry name" value="C-type_lectin-like/link_sf"/>
</dbReference>
<evidence type="ECO:0000313" key="1">
    <source>
        <dbReference type="EMBL" id="TDG43368.1"/>
    </source>
</evidence>
<dbReference type="EMBL" id="LSRL02000160">
    <property type="protein sequence ID" value="TDG43368.1"/>
    <property type="molecule type" value="Genomic_DNA"/>
</dbReference>
<evidence type="ECO:0000313" key="2">
    <source>
        <dbReference type="Proteomes" id="UP000295192"/>
    </source>
</evidence>
<evidence type="ECO:0008006" key="3">
    <source>
        <dbReference type="Google" id="ProtNLM"/>
    </source>
</evidence>
<dbReference type="SUPFAM" id="SSF56436">
    <property type="entry name" value="C-type lectin-like"/>
    <property type="match status" value="1"/>
</dbReference>
<sequence length="162" mass="18309">MCLILCTRSLVECVSLHAFDEVGEFAYYIGKENNASVIFDWFDARHECRSNGGQLVSVVSETQMNDLQEYIIDRGYANGSKFYTSGHSFLSPDPFKWDALQESVDYSKWLPGDGPKDRSFLSLQLINSELFMVTLLDFNENSTSKKALVETARLGDTLKPLI</sequence>
<protein>
    <recommendedName>
        <fullName evidence="3">C-type lectin domain-containing protein</fullName>
    </recommendedName>
</protein>
<name>A0A484B3R9_DRONA</name>
<keyword evidence="2" id="KW-1185">Reference proteome</keyword>